<proteinExistence type="predicted"/>
<dbReference type="SMART" id="SM00448">
    <property type="entry name" value="REC"/>
    <property type="match status" value="1"/>
</dbReference>
<dbReference type="InterPro" id="IPR000792">
    <property type="entry name" value="Tscrpt_reg_LuxR_C"/>
</dbReference>
<dbReference type="GO" id="GO:0003677">
    <property type="term" value="F:DNA binding"/>
    <property type="evidence" value="ECO:0007669"/>
    <property type="project" value="UniProtKB-KW"/>
</dbReference>
<evidence type="ECO:0000259" key="5">
    <source>
        <dbReference type="PROSITE" id="PS50110"/>
    </source>
</evidence>
<keyword evidence="2" id="KW-0238">DNA-binding</keyword>
<feature type="domain" description="HTH luxR-type" evidence="4">
    <location>
        <begin position="146"/>
        <end position="211"/>
    </location>
</feature>
<dbReference type="InterPro" id="IPR036388">
    <property type="entry name" value="WH-like_DNA-bd_sf"/>
</dbReference>
<dbReference type="OrthoDB" id="9796655at2"/>
<dbReference type="PROSITE" id="PS50110">
    <property type="entry name" value="RESPONSE_REGULATORY"/>
    <property type="match status" value="1"/>
</dbReference>
<dbReference type="Pfam" id="PF00072">
    <property type="entry name" value="Response_reg"/>
    <property type="match status" value="1"/>
</dbReference>
<dbReference type="InterPro" id="IPR039420">
    <property type="entry name" value="WalR-like"/>
</dbReference>
<dbReference type="STRING" id="428993.SAMN06296058_0856"/>
<feature type="modified residue" description="4-aspartylphosphate" evidence="3">
    <location>
        <position position="62"/>
    </location>
</feature>
<keyword evidence="1 3" id="KW-0597">Phosphoprotein</keyword>
<dbReference type="Proteomes" id="UP000190341">
    <property type="component" value="Unassembled WGS sequence"/>
</dbReference>
<dbReference type="SMART" id="SM00421">
    <property type="entry name" value="HTH_LUXR"/>
    <property type="match status" value="1"/>
</dbReference>
<dbReference type="GO" id="GO:0000160">
    <property type="term" value="P:phosphorelay signal transduction system"/>
    <property type="evidence" value="ECO:0007669"/>
    <property type="project" value="InterPro"/>
</dbReference>
<dbReference type="RefSeq" id="WP_079723223.1">
    <property type="nucleotide sequence ID" value="NZ_BMCL01000003.1"/>
</dbReference>
<dbReference type="PANTHER" id="PTHR43214:SF43">
    <property type="entry name" value="TWO-COMPONENT RESPONSE REGULATOR"/>
    <property type="match status" value="1"/>
</dbReference>
<evidence type="ECO:0000259" key="4">
    <source>
        <dbReference type="PROSITE" id="PS50043"/>
    </source>
</evidence>
<dbReference type="SUPFAM" id="SSF52172">
    <property type="entry name" value="CheY-like"/>
    <property type="match status" value="1"/>
</dbReference>
<dbReference type="InterPro" id="IPR011006">
    <property type="entry name" value="CheY-like_superfamily"/>
</dbReference>
<dbReference type="PANTHER" id="PTHR43214">
    <property type="entry name" value="TWO-COMPONENT RESPONSE REGULATOR"/>
    <property type="match status" value="1"/>
</dbReference>
<dbReference type="InterPro" id="IPR001789">
    <property type="entry name" value="Sig_transdc_resp-reg_receiver"/>
</dbReference>
<dbReference type="InterPro" id="IPR016032">
    <property type="entry name" value="Sig_transdc_resp-reg_C-effctor"/>
</dbReference>
<evidence type="ECO:0000313" key="7">
    <source>
        <dbReference type="Proteomes" id="UP000190341"/>
    </source>
</evidence>
<evidence type="ECO:0000313" key="6">
    <source>
        <dbReference type="EMBL" id="SKC51791.1"/>
    </source>
</evidence>
<sequence length="223" mass="24390">MEVNGSSSYSPTRLLIADDHRVVAQGVERLLLECFEHVEVVQSGEAIIDCVLAERTDLVIADISMQGISGIEAMRRVRQLGYDTPFIFLTMHGDCRVAAEAIRSGASGYLLKSSAGEELVRAIREVQSGRSYVTPTLAGPTIFASEQSVDCNLTEKQQRILDYVAQGLRSKQIAYELGISVRTVESHKYAIMQQLGVHGTVELVRKAEQLGLLPGSPRQRSAA</sequence>
<dbReference type="Pfam" id="PF00196">
    <property type="entry name" value="GerE"/>
    <property type="match status" value="1"/>
</dbReference>
<dbReference type="PRINTS" id="PR00038">
    <property type="entry name" value="HTHLUXR"/>
</dbReference>
<dbReference type="Gene3D" id="3.40.50.2300">
    <property type="match status" value="1"/>
</dbReference>
<evidence type="ECO:0000256" key="2">
    <source>
        <dbReference type="ARBA" id="ARBA00023125"/>
    </source>
</evidence>
<protein>
    <submittedName>
        <fullName evidence="6">Two component transcriptional regulator, LuxR family</fullName>
    </submittedName>
</protein>
<dbReference type="CDD" id="cd06170">
    <property type="entry name" value="LuxR_C_like"/>
    <property type="match status" value="1"/>
</dbReference>
<dbReference type="InterPro" id="IPR058245">
    <property type="entry name" value="NreC/VraR/RcsB-like_REC"/>
</dbReference>
<name>A0A1T5JK60_9GAMM</name>
<organism evidence="6 7">
    <name type="scientific">Pseudoxanthomonas indica</name>
    <dbReference type="NCBI Taxonomy" id="428993"/>
    <lineage>
        <taxon>Bacteria</taxon>
        <taxon>Pseudomonadati</taxon>
        <taxon>Pseudomonadota</taxon>
        <taxon>Gammaproteobacteria</taxon>
        <taxon>Lysobacterales</taxon>
        <taxon>Lysobacteraceae</taxon>
        <taxon>Pseudoxanthomonas</taxon>
    </lineage>
</organism>
<gene>
    <name evidence="6" type="ORF">SAMN06296058_0856</name>
</gene>
<feature type="domain" description="Response regulatory" evidence="5">
    <location>
        <begin position="13"/>
        <end position="127"/>
    </location>
</feature>
<dbReference type="AlphaFoldDB" id="A0A1T5JK60"/>
<evidence type="ECO:0000256" key="3">
    <source>
        <dbReference type="PROSITE-ProRule" id="PRU00169"/>
    </source>
</evidence>
<evidence type="ECO:0000256" key="1">
    <source>
        <dbReference type="ARBA" id="ARBA00022553"/>
    </source>
</evidence>
<dbReference type="SUPFAM" id="SSF46894">
    <property type="entry name" value="C-terminal effector domain of the bipartite response regulators"/>
    <property type="match status" value="1"/>
</dbReference>
<keyword evidence="7" id="KW-1185">Reference proteome</keyword>
<reference evidence="6 7" key="1">
    <citation type="submission" date="2017-02" db="EMBL/GenBank/DDBJ databases">
        <authorList>
            <person name="Peterson S.W."/>
        </authorList>
    </citation>
    <scope>NUCLEOTIDE SEQUENCE [LARGE SCALE GENOMIC DNA]</scope>
    <source>
        <strain evidence="6 7">P15</strain>
    </source>
</reference>
<dbReference type="GO" id="GO:0006355">
    <property type="term" value="P:regulation of DNA-templated transcription"/>
    <property type="evidence" value="ECO:0007669"/>
    <property type="project" value="InterPro"/>
</dbReference>
<dbReference type="CDD" id="cd17535">
    <property type="entry name" value="REC_NarL-like"/>
    <property type="match status" value="1"/>
</dbReference>
<dbReference type="EMBL" id="FUZV01000001">
    <property type="protein sequence ID" value="SKC51791.1"/>
    <property type="molecule type" value="Genomic_DNA"/>
</dbReference>
<dbReference type="Gene3D" id="1.10.10.10">
    <property type="entry name" value="Winged helix-like DNA-binding domain superfamily/Winged helix DNA-binding domain"/>
    <property type="match status" value="1"/>
</dbReference>
<dbReference type="PROSITE" id="PS50043">
    <property type="entry name" value="HTH_LUXR_2"/>
    <property type="match status" value="1"/>
</dbReference>
<accession>A0A1T5JK60</accession>